<dbReference type="EMBL" id="JBHSWB010000002">
    <property type="protein sequence ID" value="MFC6663146.1"/>
    <property type="molecule type" value="Genomic_DNA"/>
</dbReference>
<protein>
    <submittedName>
        <fullName evidence="2">Uncharacterized protein</fullName>
    </submittedName>
</protein>
<feature type="compositionally biased region" description="Pro residues" evidence="1">
    <location>
        <begin position="505"/>
        <end position="516"/>
    </location>
</feature>
<sequence>MQKKDKAVLALFRGECCCCCKDGQHDPGKGAPVRPQVHGRPRPARAPQEPEDAPFAPVAPPSFDSPQRPAPGHLPGVDAFGAFVGTGSLTDLPVLTLDDGTLRMLRPCVVNHVERWAEFLPDPVIDDQPPDLKPLGIRSDYAWADKNDPRVTIVDRQTTSGGLLTARHDLTRVYFDGREEVTPITLSAPFTIYKARVRVPGVDYPEPTPDIPAHTITEYRLREAWFRVGENQDAPDGPDALWRRRVQVYAVDPQGPLGRRGFVLEERVLPDRTRREWERLETPPNPQDPNHPETPWRTIQVSDVLVDAPSAPPIPYPTRVGPRFTAPGVTVWGSPGRPYTDNHALLEDGARLEAHGHTFETGSWAALCGPTNAQGVPEVWVLHHAAFGRSVALITRAGVTRLPLLDFELDVLRTSPDTFREFHPSGTLTHTWPPHWALCDCGAGLAPLFARGEVRGLAVGDADGGLRAVVRFDPWRDTRAGEPPEGSTEPPFWWWKRRPKRRPTKPPVDPPVPPYP</sequence>
<proteinExistence type="predicted"/>
<feature type="region of interest" description="Disordered" evidence="1">
    <location>
        <begin position="275"/>
        <end position="295"/>
    </location>
</feature>
<reference evidence="3" key="1">
    <citation type="journal article" date="2019" name="Int. J. Syst. Evol. Microbiol.">
        <title>The Global Catalogue of Microorganisms (GCM) 10K type strain sequencing project: providing services to taxonomists for standard genome sequencing and annotation.</title>
        <authorList>
            <consortium name="The Broad Institute Genomics Platform"/>
            <consortium name="The Broad Institute Genome Sequencing Center for Infectious Disease"/>
            <person name="Wu L."/>
            <person name="Ma J."/>
        </authorList>
    </citation>
    <scope>NUCLEOTIDE SEQUENCE [LARGE SCALE GENOMIC DNA]</scope>
    <source>
        <strain evidence="3">CCUG 63830</strain>
    </source>
</reference>
<gene>
    <name evidence="2" type="ORF">ACFP90_24180</name>
</gene>
<feature type="region of interest" description="Disordered" evidence="1">
    <location>
        <begin position="476"/>
        <end position="516"/>
    </location>
</feature>
<name>A0ABW1ZR09_9DEIO</name>
<feature type="region of interest" description="Disordered" evidence="1">
    <location>
        <begin position="25"/>
        <end position="69"/>
    </location>
</feature>
<dbReference type="Proteomes" id="UP001596317">
    <property type="component" value="Unassembled WGS sequence"/>
</dbReference>
<dbReference type="RefSeq" id="WP_380059046.1">
    <property type="nucleotide sequence ID" value="NZ_JBHSWB010000002.1"/>
</dbReference>
<evidence type="ECO:0000313" key="3">
    <source>
        <dbReference type="Proteomes" id="UP001596317"/>
    </source>
</evidence>
<comment type="caution">
    <text evidence="2">The sequence shown here is derived from an EMBL/GenBank/DDBJ whole genome shotgun (WGS) entry which is preliminary data.</text>
</comment>
<evidence type="ECO:0000256" key="1">
    <source>
        <dbReference type="SAM" id="MobiDB-lite"/>
    </source>
</evidence>
<keyword evidence="3" id="KW-1185">Reference proteome</keyword>
<evidence type="ECO:0000313" key="2">
    <source>
        <dbReference type="EMBL" id="MFC6663146.1"/>
    </source>
</evidence>
<organism evidence="2 3">
    <name type="scientific">Deinococcus multiflagellatus</name>
    <dbReference type="NCBI Taxonomy" id="1656887"/>
    <lineage>
        <taxon>Bacteria</taxon>
        <taxon>Thermotogati</taxon>
        <taxon>Deinococcota</taxon>
        <taxon>Deinococci</taxon>
        <taxon>Deinococcales</taxon>
        <taxon>Deinococcaceae</taxon>
        <taxon>Deinococcus</taxon>
    </lineage>
</organism>
<feature type="compositionally biased region" description="Basic residues" evidence="1">
    <location>
        <begin position="495"/>
        <end position="504"/>
    </location>
</feature>
<accession>A0ABW1ZR09</accession>